<dbReference type="RefSeq" id="WP_039455489.1">
    <property type="nucleotide sequence ID" value="NZ_JSWE01000076.1"/>
</dbReference>
<sequence length="332" mass="35780">MISRETIKNSIYKVINVASVPVTYKVVKYGVVAAALPCVAASFPASGAALAVINSYKFATFFADTAGSLFLGYYFGNNIKSTTQISLETLEPYVFAGVENIYDFGENAIIPGITSLLSSIIDYSSSFLSLTKDTMYNLSSSALSITSKIGEYSLNFAIDSMLPLAKATLNILIEFGYEIEEALISITKDIISKSLQELAAKGELFLDTLIHISENIVKPFASWSAEKMVEAGILAKDVAAYTFENIVKPFSIWSAEKLVEAGISAKDAAAYTFENIVKPFSIWSAEKLVEAGISAKDAAAYTFENIVKPFASWSAEKLVEAGISAKDAAAYT</sequence>
<evidence type="ECO:0000313" key="1">
    <source>
        <dbReference type="EMBL" id="KIE05754.1"/>
    </source>
</evidence>
<gene>
    <name evidence="1" type="ORF">NF27_CZ00010</name>
</gene>
<dbReference type="EMBL" id="JSWE01000076">
    <property type="protein sequence ID" value="KIE05754.1"/>
    <property type="molecule type" value="Genomic_DNA"/>
</dbReference>
<dbReference type="OrthoDB" id="1327159at28211"/>
<proteinExistence type="predicted"/>
<reference evidence="1 2" key="1">
    <citation type="submission" date="2014-11" db="EMBL/GenBank/DDBJ databases">
        <title>A Rickettsiales Symbiont of Amoebae With Ancient Features.</title>
        <authorList>
            <person name="Schulz F."/>
            <person name="Martijn J."/>
            <person name="Wascher F."/>
            <person name="Kostanjsek R."/>
            <person name="Ettema T.J."/>
            <person name="Horn M."/>
        </authorList>
    </citation>
    <scope>NUCLEOTIDE SEQUENCE [LARGE SCALE GENOMIC DNA]</scope>
    <source>
        <strain evidence="1 2">UWC36</strain>
    </source>
</reference>
<comment type="caution">
    <text evidence="1">The sequence shown here is derived from an EMBL/GenBank/DDBJ whole genome shotgun (WGS) entry which is preliminary data.</text>
</comment>
<dbReference type="AlphaFoldDB" id="A0A0C1QJS1"/>
<accession>A0A0C1QJS1</accession>
<dbReference type="Proteomes" id="UP000031258">
    <property type="component" value="Unassembled WGS sequence"/>
</dbReference>
<keyword evidence="2" id="KW-1185">Reference proteome</keyword>
<protein>
    <submittedName>
        <fullName evidence="1">Uncharacterized protein</fullName>
    </submittedName>
</protein>
<evidence type="ECO:0000313" key="2">
    <source>
        <dbReference type="Proteomes" id="UP000031258"/>
    </source>
</evidence>
<name>A0A0C1QJS1_9RICK</name>
<feature type="non-terminal residue" evidence="1">
    <location>
        <position position="332"/>
    </location>
</feature>
<organism evidence="1 2">
    <name type="scientific">Candidatus Jidaibacter acanthamoebae</name>
    <dbReference type="NCBI Taxonomy" id="86105"/>
    <lineage>
        <taxon>Bacteria</taxon>
        <taxon>Pseudomonadati</taxon>
        <taxon>Pseudomonadota</taxon>
        <taxon>Alphaproteobacteria</taxon>
        <taxon>Rickettsiales</taxon>
        <taxon>Candidatus Midichloriaceae</taxon>
        <taxon>Candidatus Jidaibacter</taxon>
    </lineage>
</organism>